<dbReference type="Pfam" id="PF07732">
    <property type="entry name" value="Cu-oxidase_3"/>
    <property type="match status" value="1"/>
</dbReference>
<dbReference type="Gene3D" id="2.60.40.420">
    <property type="entry name" value="Cupredoxins - blue copper proteins"/>
    <property type="match status" value="3"/>
</dbReference>
<evidence type="ECO:0000256" key="1">
    <source>
        <dbReference type="ARBA" id="ARBA00022723"/>
    </source>
</evidence>
<evidence type="ECO:0000256" key="2">
    <source>
        <dbReference type="ARBA" id="ARBA00023002"/>
    </source>
</evidence>
<evidence type="ECO:0000313" key="8">
    <source>
        <dbReference type="Proteomes" id="UP001498238"/>
    </source>
</evidence>
<dbReference type="CDD" id="cd13870">
    <property type="entry name" value="CuRO_2_CopA_like_1"/>
    <property type="match status" value="1"/>
</dbReference>
<feature type="domain" description="Plastocyanin-like" evidence="4">
    <location>
        <begin position="257"/>
        <end position="356"/>
    </location>
</feature>
<reference evidence="7 8" key="1">
    <citation type="submission" date="2024-01" db="EMBL/GenBank/DDBJ databases">
        <title>Characterization of antibiotic resistant novel bacterial strains and their environmental applications.</title>
        <authorList>
            <person name="Manzoor S."/>
            <person name="Abbas S."/>
            <person name="Arshad M."/>
            <person name="Ahmed I."/>
        </authorList>
    </citation>
    <scope>NUCLEOTIDE SEQUENCE [LARGE SCALE GENOMIC DNA]</scope>
    <source>
        <strain evidence="7 8">NCCP-602</strain>
    </source>
</reference>
<dbReference type="CDD" id="cd13896">
    <property type="entry name" value="CuRO_3_CopA"/>
    <property type="match status" value="1"/>
</dbReference>
<proteinExistence type="predicted"/>
<dbReference type="RefSeq" id="WP_339391070.1">
    <property type="nucleotide sequence ID" value="NZ_BAAAAF010000001.1"/>
</dbReference>
<evidence type="ECO:0000313" key="7">
    <source>
        <dbReference type="EMBL" id="GAA0034047.1"/>
    </source>
</evidence>
<comment type="caution">
    <text evidence="7">The sequence shown here is derived from an EMBL/GenBank/DDBJ whole genome shotgun (WGS) entry which is preliminary data.</text>
</comment>
<gene>
    <name evidence="7" type="ORF">NCCP602_00080</name>
</gene>
<dbReference type="EMBL" id="BAAAAF010000001">
    <property type="protein sequence ID" value="GAA0034047.1"/>
    <property type="molecule type" value="Genomic_DNA"/>
</dbReference>
<keyword evidence="8" id="KW-1185">Reference proteome</keyword>
<dbReference type="SUPFAM" id="SSF49503">
    <property type="entry name" value="Cupredoxins"/>
    <property type="match status" value="3"/>
</dbReference>
<evidence type="ECO:0000259" key="4">
    <source>
        <dbReference type="Pfam" id="PF00394"/>
    </source>
</evidence>
<feature type="domain" description="Plastocyanin-like" evidence="6">
    <location>
        <begin position="81"/>
        <end position="182"/>
    </location>
</feature>
<accession>A0ABN0SIC7</accession>
<dbReference type="InterPro" id="IPR002355">
    <property type="entry name" value="Cu_oxidase_Cu_BS"/>
</dbReference>
<keyword evidence="2" id="KW-0560">Oxidoreductase</keyword>
<dbReference type="InterPro" id="IPR008972">
    <property type="entry name" value="Cupredoxin"/>
</dbReference>
<evidence type="ECO:0000259" key="5">
    <source>
        <dbReference type="Pfam" id="PF07731"/>
    </source>
</evidence>
<dbReference type="InterPro" id="IPR001117">
    <property type="entry name" value="Cu-oxidase_2nd"/>
</dbReference>
<dbReference type="PROSITE" id="PS51318">
    <property type="entry name" value="TAT"/>
    <property type="match status" value="1"/>
</dbReference>
<evidence type="ECO:0000259" key="6">
    <source>
        <dbReference type="Pfam" id="PF07732"/>
    </source>
</evidence>
<dbReference type="Pfam" id="PF00394">
    <property type="entry name" value="Cu-oxidase"/>
    <property type="match status" value="1"/>
</dbReference>
<dbReference type="Proteomes" id="UP001498238">
    <property type="component" value="Unassembled WGS sequence"/>
</dbReference>
<dbReference type="InterPro" id="IPR045087">
    <property type="entry name" value="Cu-oxidase_fam"/>
</dbReference>
<keyword evidence="1" id="KW-0479">Metal-binding</keyword>
<keyword evidence="3" id="KW-0186">Copper</keyword>
<dbReference type="PROSITE" id="PS51257">
    <property type="entry name" value="PROKAR_LIPOPROTEIN"/>
    <property type="match status" value="1"/>
</dbReference>
<protein>
    <submittedName>
        <fullName evidence="7">Multicopper oxidase family protein</fullName>
    </submittedName>
</protein>
<evidence type="ECO:0000256" key="3">
    <source>
        <dbReference type="ARBA" id="ARBA00023008"/>
    </source>
</evidence>
<name>A0ABN0SIC7_9MICO</name>
<dbReference type="PANTHER" id="PTHR11709">
    <property type="entry name" value="MULTI-COPPER OXIDASE"/>
    <property type="match status" value="1"/>
</dbReference>
<sequence length="515" mass="55285">MTDHRPLHRPQNPRSLRRRGFLTGTLGIIALSACAPQSRATGYLSPDDARIGEVEAARDTTGDTVTVALTAAASTLQIGGTTARTWSFGEIPAPVIRMTRGDRLKATVRNDLPEETTVHWHGLALRNDMDGVPGVTQDPIPAGGSYTYDFIAPQPGTYWFHPHVGTQLDRGLYGALIVDDPEEPLNYDRDWVIILDDWLDGVTATPDDVLTELSKGMGGMGGMDHGGMGGPMRMGNTLMGASSDVLGGDAGDVFYPHYLVNGRGPDDPETFDAKPGEKIRLRIINAGGDTAFRVALTGHRLTVTHTDGFPVEAGDAAVTDSLLIGMGERYDAIVTVGDGVFALVAEAEGKGARTHAVLRAGSGQVPGLDGDLDEFGSAPLAAEALTAAKAVALPQKRPDQELTIRLTGSMAKYDWAFDGKRFDHEKPLTNAWGISEGERVRVRFVNDTDMWHPIHLHGHTYQLADGGPRKDTSIVLPGATLTIDFDADNPGRWLTHCHNVYHGEAGMMGVIAYRA</sequence>
<dbReference type="InterPro" id="IPR034279">
    <property type="entry name" value="CuRO_3_CopA"/>
</dbReference>
<dbReference type="InterPro" id="IPR011706">
    <property type="entry name" value="Cu-oxidase_C"/>
</dbReference>
<dbReference type="InterPro" id="IPR011707">
    <property type="entry name" value="Cu-oxidase-like_N"/>
</dbReference>
<dbReference type="PROSITE" id="PS00080">
    <property type="entry name" value="MULTICOPPER_OXIDASE2"/>
    <property type="match status" value="1"/>
</dbReference>
<dbReference type="CDD" id="cd13861">
    <property type="entry name" value="CuRO_1_CumA_like"/>
    <property type="match status" value="1"/>
</dbReference>
<feature type="domain" description="Plastocyanin-like" evidence="5">
    <location>
        <begin position="398"/>
        <end position="513"/>
    </location>
</feature>
<dbReference type="PANTHER" id="PTHR11709:SF394">
    <property type="entry name" value="FI03373P-RELATED"/>
    <property type="match status" value="1"/>
</dbReference>
<dbReference type="InterPro" id="IPR006311">
    <property type="entry name" value="TAT_signal"/>
</dbReference>
<dbReference type="Pfam" id="PF07731">
    <property type="entry name" value="Cu-oxidase_2"/>
    <property type="match status" value="1"/>
</dbReference>
<organism evidence="7 8">
    <name type="scientific">Brevibacterium metallidurans</name>
    <dbReference type="NCBI Taxonomy" id="1482676"/>
    <lineage>
        <taxon>Bacteria</taxon>
        <taxon>Bacillati</taxon>
        <taxon>Actinomycetota</taxon>
        <taxon>Actinomycetes</taxon>
        <taxon>Micrococcales</taxon>
        <taxon>Brevibacteriaceae</taxon>
        <taxon>Brevibacterium</taxon>
    </lineage>
</organism>